<evidence type="ECO:0000259" key="1">
    <source>
        <dbReference type="PROSITE" id="PS50076"/>
    </source>
</evidence>
<organism evidence="2 3">
    <name type="scientific">Fistulina hepatica ATCC 64428</name>
    <dbReference type="NCBI Taxonomy" id="1128425"/>
    <lineage>
        <taxon>Eukaryota</taxon>
        <taxon>Fungi</taxon>
        <taxon>Dikarya</taxon>
        <taxon>Basidiomycota</taxon>
        <taxon>Agaricomycotina</taxon>
        <taxon>Agaricomycetes</taxon>
        <taxon>Agaricomycetidae</taxon>
        <taxon>Agaricales</taxon>
        <taxon>Fistulinaceae</taxon>
        <taxon>Fistulina</taxon>
    </lineage>
</organism>
<reference evidence="2 3" key="1">
    <citation type="journal article" date="2015" name="Fungal Genet. Biol.">
        <title>Evolution of novel wood decay mechanisms in Agaricales revealed by the genome sequences of Fistulina hepatica and Cylindrobasidium torrendii.</title>
        <authorList>
            <person name="Floudas D."/>
            <person name="Held B.W."/>
            <person name="Riley R."/>
            <person name="Nagy L.G."/>
            <person name="Koehler G."/>
            <person name="Ransdell A.S."/>
            <person name="Younus H."/>
            <person name="Chow J."/>
            <person name="Chiniquy J."/>
            <person name="Lipzen A."/>
            <person name="Tritt A."/>
            <person name="Sun H."/>
            <person name="Haridas S."/>
            <person name="LaButti K."/>
            <person name="Ohm R.A."/>
            <person name="Kues U."/>
            <person name="Blanchette R.A."/>
            <person name="Grigoriev I.V."/>
            <person name="Minto R.E."/>
            <person name="Hibbett D.S."/>
        </authorList>
    </citation>
    <scope>NUCLEOTIDE SEQUENCE [LARGE SCALE GENOMIC DNA]</scope>
    <source>
        <strain evidence="2 3">ATCC 64428</strain>
    </source>
</reference>
<dbReference type="SMART" id="SM00271">
    <property type="entry name" value="DnaJ"/>
    <property type="match status" value="1"/>
</dbReference>
<sequence length="204" mass="23687">MSSSLYDILEVSVDATAEQIRRAYRLKALQTHPDRLGPKATDRARAEAETRFQLVHEAFSTLSDANRRRIYDLRTRLKDPQRSSTSSSSFAAAHYATLKQDRHEWAEKQEERHRARMNAIRAHAEVYPKYDDLRATEDPDEFKAMVEKMLQNFYQLTPEWEARKRDMLRYAFPLLITAHINRAAEGPALVEHSDAFSHVLISDV</sequence>
<dbReference type="AlphaFoldDB" id="A0A0D7AMZ7"/>
<keyword evidence="3" id="KW-1185">Reference proteome</keyword>
<dbReference type="OrthoDB" id="442087at2759"/>
<dbReference type="PROSITE" id="PS50076">
    <property type="entry name" value="DNAJ_2"/>
    <property type="match status" value="1"/>
</dbReference>
<evidence type="ECO:0000313" key="2">
    <source>
        <dbReference type="EMBL" id="KIY52952.1"/>
    </source>
</evidence>
<proteinExistence type="predicted"/>
<dbReference type="PROSITE" id="PS00636">
    <property type="entry name" value="DNAJ_1"/>
    <property type="match status" value="1"/>
</dbReference>
<name>A0A0D7AMZ7_9AGAR</name>
<feature type="domain" description="J" evidence="1">
    <location>
        <begin position="4"/>
        <end position="75"/>
    </location>
</feature>
<dbReference type="InterPro" id="IPR001623">
    <property type="entry name" value="DnaJ_domain"/>
</dbReference>
<dbReference type="EMBL" id="KN881629">
    <property type="protein sequence ID" value="KIY52952.1"/>
    <property type="molecule type" value="Genomic_DNA"/>
</dbReference>
<dbReference type="SUPFAM" id="SSF46565">
    <property type="entry name" value="Chaperone J-domain"/>
    <property type="match status" value="1"/>
</dbReference>
<gene>
    <name evidence="2" type="ORF">FISHEDRAFT_55593</name>
</gene>
<dbReference type="Pfam" id="PF00226">
    <property type="entry name" value="DnaJ"/>
    <property type="match status" value="1"/>
</dbReference>
<accession>A0A0D7AMZ7</accession>
<dbReference type="InterPro" id="IPR050817">
    <property type="entry name" value="DjlA_DnaK_co-chaperone"/>
</dbReference>
<dbReference type="PANTHER" id="PTHR24074">
    <property type="entry name" value="CO-CHAPERONE PROTEIN DJLA"/>
    <property type="match status" value="1"/>
</dbReference>
<protein>
    <submittedName>
        <fullName evidence="2">DnaJ-domain-containing protein</fullName>
    </submittedName>
</protein>
<dbReference type="CDD" id="cd06257">
    <property type="entry name" value="DnaJ"/>
    <property type="match status" value="1"/>
</dbReference>
<dbReference type="PRINTS" id="PR00625">
    <property type="entry name" value="JDOMAIN"/>
</dbReference>
<dbReference type="Proteomes" id="UP000054144">
    <property type="component" value="Unassembled WGS sequence"/>
</dbReference>
<dbReference type="InterPro" id="IPR018253">
    <property type="entry name" value="DnaJ_domain_CS"/>
</dbReference>
<dbReference type="Gene3D" id="1.10.287.110">
    <property type="entry name" value="DnaJ domain"/>
    <property type="match status" value="1"/>
</dbReference>
<dbReference type="InterPro" id="IPR036869">
    <property type="entry name" value="J_dom_sf"/>
</dbReference>
<evidence type="ECO:0000313" key="3">
    <source>
        <dbReference type="Proteomes" id="UP000054144"/>
    </source>
</evidence>